<dbReference type="InterPro" id="IPR029149">
    <property type="entry name" value="Creatin/AminoP/Spt16_N"/>
</dbReference>
<dbReference type="PANTHER" id="PTHR43226">
    <property type="entry name" value="XAA-PRO AMINOPEPTIDASE 3"/>
    <property type="match status" value="1"/>
</dbReference>
<evidence type="ECO:0000256" key="8">
    <source>
        <dbReference type="ARBA" id="ARBA00023049"/>
    </source>
</evidence>
<evidence type="ECO:0000256" key="1">
    <source>
        <dbReference type="ARBA" id="ARBA00001424"/>
    </source>
</evidence>
<keyword evidence="9" id="KW-0464">Manganese</keyword>
<gene>
    <name evidence="12" type="ORF">DUE52_04055</name>
</gene>
<evidence type="ECO:0000256" key="2">
    <source>
        <dbReference type="ARBA" id="ARBA00001936"/>
    </source>
</evidence>
<sequence length="433" mass="50341">MKYTPISNELFIRNRRRLAEVLKPKSVVVLNANDIMPTNADGTMGFRQNNDLFYLSGVDQEETVLVLFPDHPDERFREVLFLRETSELIEIWEGHKLTKEEAEQTSGISRKSVFWTHEFDRVFIQMVFEAEHIYLNTNEHTRNSSEVESREARGIRQFREKYPLHRYERLAPLMHFLRAIKQPEEVALLSEAIRITEAGFRRLLPFIKPGVWEYEIEAELLHEFVRQRSQGFAYTPIIASGASACVLHYIENNRQCKDGEVILLDVAAEYANYNADLTRSLPVNGRFTERQKAVYQAVLHVMKEAKKLLVPGNVWDDYHKEVGRIMESQLIGLGLLDRQEVAKQDPDNPLYRQYFMHGTSHFLGLDVHDVGNKYRKFEAGMVFTCEPGIYIRKEGLGIRLENNLLITETGNIDLMDSIPIEIEEIEELMHQTP</sequence>
<accession>A0A368JT01</accession>
<dbReference type="InterPro" id="IPR000994">
    <property type="entry name" value="Pept_M24"/>
</dbReference>
<dbReference type="GO" id="GO:0070006">
    <property type="term" value="F:metalloaminopeptidase activity"/>
    <property type="evidence" value="ECO:0007669"/>
    <property type="project" value="InterPro"/>
</dbReference>
<dbReference type="EMBL" id="QOWE01000003">
    <property type="protein sequence ID" value="RCR70777.1"/>
    <property type="molecule type" value="Genomic_DNA"/>
</dbReference>
<keyword evidence="7" id="KW-0378">Hydrolase</keyword>
<comment type="cofactor">
    <cofactor evidence="2">
        <name>Mn(2+)</name>
        <dbReference type="ChEBI" id="CHEBI:29035"/>
    </cofactor>
</comment>
<dbReference type="SMART" id="SM01011">
    <property type="entry name" value="AMP_N"/>
    <property type="match status" value="1"/>
</dbReference>
<dbReference type="InterPro" id="IPR001131">
    <property type="entry name" value="Peptidase_M24B_aminopep-P_CS"/>
</dbReference>
<comment type="similarity">
    <text evidence="3 10">Belongs to the peptidase M24B family.</text>
</comment>
<evidence type="ECO:0000256" key="4">
    <source>
        <dbReference type="ARBA" id="ARBA00012574"/>
    </source>
</evidence>
<evidence type="ECO:0000259" key="11">
    <source>
        <dbReference type="SMART" id="SM01011"/>
    </source>
</evidence>
<name>A0A368JT01_9BACT</name>
<evidence type="ECO:0000256" key="10">
    <source>
        <dbReference type="RuleBase" id="RU000590"/>
    </source>
</evidence>
<dbReference type="Pfam" id="PF00557">
    <property type="entry name" value="Peptidase_M24"/>
    <property type="match status" value="1"/>
</dbReference>
<evidence type="ECO:0000313" key="13">
    <source>
        <dbReference type="Proteomes" id="UP000253383"/>
    </source>
</evidence>
<keyword evidence="13" id="KW-1185">Reference proteome</keyword>
<keyword evidence="6 10" id="KW-0479">Metal-binding</keyword>
<dbReference type="Gene3D" id="3.40.350.10">
    <property type="entry name" value="Creatinase/prolidase N-terminal domain"/>
    <property type="match status" value="1"/>
</dbReference>
<dbReference type="Proteomes" id="UP000253383">
    <property type="component" value="Unassembled WGS sequence"/>
</dbReference>
<dbReference type="SUPFAM" id="SSF53092">
    <property type="entry name" value="Creatinase/prolidase N-terminal domain"/>
    <property type="match status" value="1"/>
</dbReference>
<feature type="domain" description="Aminopeptidase P N-terminal" evidence="11">
    <location>
        <begin position="6"/>
        <end position="144"/>
    </location>
</feature>
<dbReference type="EC" id="3.4.11.9" evidence="4"/>
<dbReference type="PANTHER" id="PTHR43226:SF4">
    <property type="entry name" value="XAA-PRO AMINOPEPTIDASE 3"/>
    <property type="match status" value="1"/>
</dbReference>
<dbReference type="InterPro" id="IPR007865">
    <property type="entry name" value="Aminopep_P_N"/>
</dbReference>
<reference evidence="12 13" key="1">
    <citation type="submission" date="2018-07" db="EMBL/GenBank/DDBJ databases">
        <title>Genome analysis of Larkinella rosea.</title>
        <authorList>
            <person name="Zhou Z."/>
            <person name="Wang G."/>
        </authorList>
    </citation>
    <scope>NUCLEOTIDE SEQUENCE [LARGE SCALE GENOMIC DNA]</scope>
    <source>
        <strain evidence="13">zzj9</strain>
    </source>
</reference>
<dbReference type="GO" id="GO:0030145">
    <property type="term" value="F:manganese ion binding"/>
    <property type="evidence" value="ECO:0007669"/>
    <property type="project" value="InterPro"/>
</dbReference>
<dbReference type="GO" id="GO:0006508">
    <property type="term" value="P:proteolysis"/>
    <property type="evidence" value="ECO:0007669"/>
    <property type="project" value="UniProtKB-KW"/>
</dbReference>
<evidence type="ECO:0000313" key="12">
    <source>
        <dbReference type="EMBL" id="RCR70777.1"/>
    </source>
</evidence>
<dbReference type="OrthoDB" id="9806388at2"/>
<dbReference type="PROSITE" id="PS00491">
    <property type="entry name" value="PROLINE_PEPTIDASE"/>
    <property type="match status" value="1"/>
</dbReference>
<organism evidence="12 13">
    <name type="scientific">Larkinella punicea</name>
    <dbReference type="NCBI Taxonomy" id="2315727"/>
    <lineage>
        <taxon>Bacteria</taxon>
        <taxon>Pseudomonadati</taxon>
        <taxon>Bacteroidota</taxon>
        <taxon>Cytophagia</taxon>
        <taxon>Cytophagales</taxon>
        <taxon>Spirosomataceae</taxon>
        <taxon>Larkinella</taxon>
    </lineage>
</organism>
<evidence type="ECO:0000256" key="3">
    <source>
        <dbReference type="ARBA" id="ARBA00008766"/>
    </source>
</evidence>
<evidence type="ECO:0000256" key="5">
    <source>
        <dbReference type="ARBA" id="ARBA00022670"/>
    </source>
</evidence>
<dbReference type="InterPro" id="IPR052433">
    <property type="entry name" value="X-Pro_dipept-like"/>
</dbReference>
<comment type="caution">
    <text evidence="12">The sequence shown here is derived from an EMBL/GenBank/DDBJ whole genome shotgun (WGS) entry which is preliminary data.</text>
</comment>
<evidence type="ECO:0000256" key="6">
    <source>
        <dbReference type="ARBA" id="ARBA00022723"/>
    </source>
</evidence>
<comment type="catalytic activity">
    <reaction evidence="1">
        <text>Release of any N-terminal amino acid, including proline, that is linked to proline, even from a dipeptide or tripeptide.</text>
        <dbReference type="EC" id="3.4.11.9"/>
    </reaction>
</comment>
<dbReference type="Gene3D" id="3.90.230.10">
    <property type="entry name" value="Creatinase/methionine aminopeptidase superfamily"/>
    <property type="match status" value="1"/>
</dbReference>
<protein>
    <recommendedName>
        <fullName evidence="4">Xaa-Pro aminopeptidase</fullName>
        <ecNumber evidence="4">3.4.11.9</ecNumber>
    </recommendedName>
</protein>
<evidence type="ECO:0000256" key="9">
    <source>
        <dbReference type="ARBA" id="ARBA00023211"/>
    </source>
</evidence>
<proteinExistence type="inferred from homology"/>
<dbReference type="Pfam" id="PF05195">
    <property type="entry name" value="AMP_N"/>
    <property type="match status" value="1"/>
</dbReference>
<dbReference type="RefSeq" id="WP_114404694.1">
    <property type="nucleotide sequence ID" value="NZ_QOWE01000003.1"/>
</dbReference>
<dbReference type="SUPFAM" id="SSF55920">
    <property type="entry name" value="Creatinase/aminopeptidase"/>
    <property type="match status" value="1"/>
</dbReference>
<keyword evidence="5" id="KW-0645">Protease</keyword>
<evidence type="ECO:0000256" key="7">
    <source>
        <dbReference type="ARBA" id="ARBA00022801"/>
    </source>
</evidence>
<keyword evidence="8" id="KW-0482">Metalloprotease</keyword>
<dbReference type="AlphaFoldDB" id="A0A368JT01"/>
<dbReference type="InterPro" id="IPR036005">
    <property type="entry name" value="Creatinase/aminopeptidase-like"/>
</dbReference>